<sequence length="388" mass="44980">MLQRRQHNAFINRFRWTLRAQHVFGVSTLTIDNKGKVHSGGVAPKLILTTLGFCILLSVWLIYQNNETAFVCKNNVKGVGLFYYFVIMETIITISFNLLCTIRISWRSSQKSLAHCWEQLIGKMQEMEVMYRLSVESKRMFVFFWMWLLVLSISYGFFLTYVVLSSTILFIVQTNHYILYGMRIYSYLSDSTVSASFALFALLLRNLIREIQELLRKTNVDEKLLRSIIQLYRHILQIIECFCAIYGWVLLLIFFEHFLILTDRSFFAIRMYRMPVGFTMGNMISTLSTWILPLFLNDMLLIGACTAAEEALHALEKQLCSIGKATVANGDDDLTFMATSFSLYVANRKPKFRILKSINLNFNMLYGICGVIVTYMTVFLQFDNGSTF</sequence>
<dbReference type="PANTHER" id="PTHR21143">
    <property type="entry name" value="INVERTEBRATE GUSTATORY RECEPTOR"/>
    <property type="match status" value="1"/>
</dbReference>
<feature type="transmembrane region" description="Helical" evidence="8">
    <location>
        <begin position="184"/>
        <end position="208"/>
    </location>
</feature>
<evidence type="ECO:0000313" key="10">
    <source>
        <dbReference type="Proteomes" id="UP000075884"/>
    </source>
</evidence>
<keyword evidence="10" id="KW-1185">Reference proteome</keyword>
<dbReference type="EnsemblMetazoa" id="ADIR002945-RA">
    <property type="protein sequence ID" value="ADIR002945-PA"/>
    <property type="gene ID" value="ADIR002945"/>
</dbReference>
<reference evidence="10" key="1">
    <citation type="submission" date="2013-03" db="EMBL/GenBank/DDBJ databases">
        <title>The Genome Sequence of Anopheles dirus WRAIR2.</title>
        <authorList>
            <consortium name="The Broad Institute Genomics Platform"/>
            <person name="Neafsey D.E."/>
            <person name="Walton C."/>
            <person name="Walker B."/>
            <person name="Young S.K."/>
            <person name="Zeng Q."/>
            <person name="Gargeya S."/>
            <person name="Fitzgerald M."/>
            <person name="Haas B."/>
            <person name="Abouelleil A."/>
            <person name="Allen A.W."/>
            <person name="Alvarado L."/>
            <person name="Arachchi H.M."/>
            <person name="Berlin A.M."/>
            <person name="Chapman S.B."/>
            <person name="Gainer-Dewar J."/>
            <person name="Goldberg J."/>
            <person name="Griggs A."/>
            <person name="Gujja S."/>
            <person name="Hansen M."/>
            <person name="Howarth C."/>
            <person name="Imamovic A."/>
            <person name="Ireland A."/>
            <person name="Larimer J."/>
            <person name="McCowan C."/>
            <person name="Murphy C."/>
            <person name="Pearson M."/>
            <person name="Poon T.W."/>
            <person name="Priest M."/>
            <person name="Roberts A."/>
            <person name="Saif S."/>
            <person name="Shea T."/>
            <person name="Sisk P."/>
            <person name="Sykes S."/>
            <person name="Wortman J."/>
            <person name="Nusbaum C."/>
            <person name="Birren B."/>
        </authorList>
    </citation>
    <scope>NUCLEOTIDE SEQUENCE [LARGE SCALE GENOMIC DNA]</scope>
    <source>
        <strain evidence="10">WRAIR2</strain>
    </source>
</reference>
<evidence type="ECO:0000313" key="9">
    <source>
        <dbReference type="EnsemblMetazoa" id="ADIR002945-PA"/>
    </source>
</evidence>
<protein>
    <recommendedName>
        <fullName evidence="8">Gustatory receptor</fullName>
    </recommendedName>
</protein>
<dbReference type="GO" id="GO:0043025">
    <property type="term" value="C:neuronal cell body"/>
    <property type="evidence" value="ECO:0007669"/>
    <property type="project" value="TreeGrafter"/>
</dbReference>
<dbReference type="Pfam" id="PF08395">
    <property type="entry name" value="7tm_7"/>
    <property type="match status" value="1"/>
</dbReference>
<evidence type="ECO:0000256" key="6">
    <source>
        <dbReference type="ARBA" id="ARBA00023170"/>
    </source>
</evidence>
<feature type="transmembrane region" description="Helical" evidence="8">
    <location>
        <begin position="235"/>
        <end position="255"/>
    </location>
</feature>
<accession>A0A182N5M5</accession>
<dbReference type="GO" id="GO:0050909">
    <property type="term" value="P:sensory perception of taste"/>
    <property type="evidence" value="ECO:0007669"/>
    <property type="project" value="InterPro"/>
</dbReference>
<keyword evidence="3 8" id="KW-0812">Transmembrane</keyword>
<feature type="transmembrane region" description="Helical" evidence="8">
    <location>
        <begin position="83"/>
        <end position="102"/>
    </location>
</feature>
<dbReference type="PANTHER" id="PTHR21143:SF104">
    <property type="entry name" value="GUSTATORY RECEPTOR 8A-RELATED"/>
    <property type="match status" value="1"/>
</dbReference>
<organism evidence="9 10">
    <name type="scientific">Anopheles dirus</name>
    <dbReference type="NCBI Taxonomy" id="7168"/>
    <lineage>
        <taxon>Eukaryota</taxon>
        <taxon>Metazoa</taxon>
        <taxon>Ecdysozoa</taxon>
        <taxon>Arthropoda</taxon>
        <taxon>Hexapoda</taxon>
        <taxon>Insecta</taxon>
        <taxon>Pterygota</taxon>
        <taxon>Neoptera</taxon>
        <taxon>Endopterygota</taxon>
        <taxon>Diptera</taxon>
        <taxon>Nematocera</taxon>
        <taxon>Culicoidea</taxon>
        <taxon>Culicidae</taxon>
        <taxon>Anophelinae</taxon>
        <taxon>Anopheles</taxon>
    </lineage>
</organism>
<keyword evidence="4 8" id="KW-1133">Transmembrane helix</keyword>
<evidence type="ECO:0000256" key="8">
    <source>
        <dbReference type="RuleBase" id="RU363108"/>
    </source>
</evidence>
<dbReference type="GO" id="GO:0007635">
    <property type="term" value="P:chemosensory behavior"/>
    <property type="evidence" value="ECO:0007669"/>
    <property type="project" value="TreeGrafter"/>
</dbReference>
<comment type="similarity">
    <text evidence="8">Belongs to the insect chemoreceptor superfamily. Gustatory receptor (GR) family.</text>
</comment>
<dbReference type="AlphaFoldDB" id="A0A182N5M5"/>
<comment type="function">
    <text evidence="8">Gustatory receptor which mediates acceptance or avoidance behavior, depending on its substrates.</text>
</comment>
<feature type="transmembrane region" description="Helical" evidence="8">
    <location>
        <begin position="46"/>
        <end position="63"/>
    </location>
</feature>
<dbReference type="GO" id="GO:0005886">
    <property type="term" value="C:plasma membrane"/>
    <property type="evidence" value="ECO:0007669"/>
    <property type="project" value="UniProtKB-SubCell"/>
</dbReference>
<name>A0A182N5M5_9DIPT</name>
<proteinExistence type="inferred from homology"/>
<comment type="subcellular location">
    <subcellularLocation>
        <location evidence="1 8">Cell membrane</location>
        <topology evidence="1 8">Multi-pass membrane protein</topology>
    </subcellularLocation>
</comment>
<evidence type="ECO:0000256" key="2">
    <source>
        <dbReference type="ARBA" id="ARBA00022475"/>
    </source>
</evidence>
<reference evidence="9" key="2">
    <citation type="submission" date="2020-05" db="UniProtKB">
        <authorList>
            <consortium name="EnsemblMetazoa"/>
        </authorList>
    </citation>
    <scope>IDENTIFICATION</scope>
    <source>
        <strain evidence="9">WRAIR2</strain>
    </source>
</reference>
<keyword evidence="6 8" id="KW-0675">Receptor</keyword>
<evidence type="ECO:0000256" key="5">
    <source>
        <dbReference type="ARBA" id="ARBA00023136"/>
    </source>
</evidence>
<feature type="transmembrane region" description="Helical" evidence="8">
    <location>
        <begin position="358"/>
        <end position="382"/>
    </location>
</feature>
<dbReference type="GO" id="GO:0007165">
    <property type="term" value="P:signal transduction"/>
    <property type="evidence" value="ECO:0007669"/>
    <property type="project" value="UniProtKB-KW"/>
</dbReference>
<evidence type="ECO:0000256" key="7">
    <source>
        <dbReference type="ARBA" id="ARBA00023224"/>
    </source>
</evidence>
<feature type="transmembrane region" description="Helical" evidence="8">
    <location>
        <begin position="140"/>
        <end position="164"/>
    </location>
</feature>
<evidence type="ECO:0000256" key="4">
    <source>
        <dbReference type="ARBA" id="ARBA00022989"/>
    </source>
</evidence>
<feature type="transmembrane region" description="Helical" evidence="8">
    <location>
        <begin position="275"/>
        <end position="296"/>
    </location>
</feature>
<keyword evidence="2 8" id="KW-1003">Cell membrane</keyword>
<dbReference type="GO" id="GO:0030425">
    <property type="term" value="C:dendrite"/>
    <property type="evidence" value="ECO:0007669"/>
    <property type="project" value="TreeGrafter"/>
</dbReference>
<dbReference type="Proteomes" id="UP000075884">
    <property type="component" value="Unassembled WGS sequence"/>
</dbReference>
<keyword evidence="5 8" id="KW-0472">Membrane</keyword>
<dbReference type="GO" id="GO:0030424">
    <property type="term" value="C:axon"/>
    <property type="evidence" value="ECO:0007669"/>
    <property type="project" value="TreeGrafter"/>
</dbReference>
<evidence type="ECO:0000256" key="1">
    <source>
        <dbReference type="ARBA" id="ARBA00004651"/>
    </source>
</evidence>
<dbReference type="GO" id="GO:0008049">
    <property type="term" value="P:male courtship behavior"/>
    <property type="evidence" value="ECO:0007669"/>
    <property type="project" value="TreeGrafter"/>
</dbReference>
<dbReference type="InterPro" id="IPR013604">
    <property type="entry name" value="7TM_chemorcpt"/>
</dbReference>
<dbReference type="VEuPathDB" id="VectorBase:ADIR002945"/>
<evidence type="ECO:0000256" key="3">
    <source>
        <dbReference type="ARBA" id="ARBA00022692"/>
    </source>
</evidence>
<keyword evidence="7 8" id="KW-0807">Transducer</keyword>